<gene>
    <name evidence="3" type="ORF">Tci_666635</name>
</gene>
<dbReference type="SUPFAM" id="SSF56672">
    <property type="entry name" value="DNA/RNA polymerases"/>
    <property type="match status" value="1"/>
</dbReference>
<evidence type="ECO:0000313" key="3">
    <source>
        <dbReference type="EMBL" id="GFA94663.1"/>
    </source>
</evidence>
<organism evidence="3">
    <name type="scientific">Tanacetum cinerariifolium</name>
    <name type="common">Dalmatian daisy</name>
    <name type="synonym">Chrysanthemum cinerariifolium</name>
    <dbReference type="NCBI Taxonomy" id="118510"/>
    <lineage>
        <taxon>Eukaryota</taxon>
        <taxon>Viridiplantae</taxon>
        <taxon>Streptophyta</taxon>
        <taxon>Embryophyta</taxon>
        <taxon>Tracheophyta</taxon>
        <taxon>Spermatophyta</taxon>
        <taxon>Magnoliopsida</taxon>
        <taxon>eudicotyledons</taxon>
        <taxon>Gunneridae</taxon>
        <taxon>Pentapetalae</taxon>
        <taxon>asterids</taxon>
        <taxon>campanulids</taxon>
        <taxon>Asterales</taxon>
        <taxon>Asteraceae</taxon>
        <taxon>Asteroideae</taxon>
        <taxon>Anthemideae</taxon>
        <taxon>Anthemidinae</taxon>
        <taxon>Tanacetum</taxon>
    </lineage>
</organism>
<dbReference type="InterPro" id="IPR043502">
    <property type="entry name" value="DNA/RNA_pol_sf"/>
</dbReference>
<dbReference type="FunFam" id="3.30.70.270:FF:000020">
    <property type="entry name" value="Transposon Tf2-6 polyprotein-like Protein"/>
    <property type="match status" value="1"/>
</dbReference>
<evidence type="ECO:0000259" key="2">
    <source>
        <dbReference type="Pfam" id="PF17919"/>
    </source>
</evidence>
<name>A0A699KIB0_TANCI</name>
<keyword evidence="3" id="KW-0808">Transferase</keyword>
<keyword evidence="3" id="KW-0548">Nucleotidyltransferase</keyword>
<proteinExistence type="predicted"/>
<accession>A0A699KIB0</accession>
<dbReference type="GO" id="GO:0003964">
    <property type="term" value="F:RNA-directed DNA polymerase activity"/>
    <property type="evidence" value="ECO:0007669"/>
    <property type="project" value="UniProtKB-KW"/>
</dbReference>
<feature type="non-terminal residue" evidence="3">
    <location>
        <position position="1"/>
    </location>
</feature>
<dbReference type="AlphaFoldDB" id="A0A699KIB0"/>
<dbReference type="PANTHER" id="PTHR37984">
    <property type="entry name" value="PROTEIN CBG26694"/>
    <property type="match status" value="1"/>
</dbReference>
<dbReference type="Gene3D" id="3.30.70.270">
    <property type="match status" value="1"/>
</dbReference>
<dbReference type="PANTHER" id="PTHR37984:SF5">
    <property type="entry name" value="PROTEIN NYNRIN-LIKE"/>
    <property type="match status" value="1"/>
</dbReference>
<evidence type="ECO:0000256" key="1">
    <source>
        <dbReference type="ARBA" id="ARBA00023268"/>
    </source>
</evidence>
<dbReference type="InterPro" id="IPR043128">
    <property type="entry name" value="Rev_trsase/Diguanyl_cyclase"/>
</dbReference>
<dbReference type="InterPro" id="IPR050951">
    <property type="entry name" value="Retrovirus_Pol_polyprotein"/>
</dbReference>
<protein>
    <submittedName>
        <fullName evidence="3">Reverse transcriptase domain-containing protein</fullName>
    </submittedName>
</protein>
<reference evidence="3" key="1">
    <citation type="journal article" date="2019" name="Sci. Rep.">
        <title>Draft genome of Tanacetum cinerariifolium, the natural source of mosquito coil.</title>
        <authorList>
            <person name="Yamashiro T."/>
            <person name="Shiraishi A."/>
            <person name="Satake H."/>
            <person name="Nakayama K."/>
        </authorList>
    </citation>
    <scope>NUCLEOTIDE SEQUENCE</scope>
</reference>
<feature type="domain" description="Reverse transcriptase/retrotransposon-derived protein RNase H-like" evidence="2">
    <location>
        <begin position="68"/>
        <end position="139"/>
    </location>
</feature>
<keyword evidence="3" id="KW-0695">RNA-directed DNA polymerase</keyword>
<sequence length="283" mass="32245">LGHKVSSKGLEVEKAKINMIAKLPPPTKVKSVRSFLGHAGFYRRFIKDFSKISSPMTKLLKKDSVFNFDEECNKAFETLKEKLTNAPIMVSLNWSLPFELMCDARNFAIGAVLGQRDKKQFRPIHFASKTLNSTQQNLDHLSQLEKPNLKGHREEEINDEFPNEFLKSISTNKKESLWFAEFANYLVGGILRKGLAYAQRSYKTPIGTTAYQLLGSFIVNGHHVKLYHDEEQLDELTTEEIYLIVVENTCNEAKLYDLDETRKGIVIENIPYVPSEGISLGKK</sequence>
<comment type="caution">
    <text evidence="3">The sequence shown here is derived from an EMBL/GenBank/DDBJ whole genome shotgun (WGS) entry which is preliminary data.</text>
</comment>
<keyword evidence="1" id="KW-0511">Multifunctional enzyme</keyword>
<dbReference type="InterPro" id="IPR041577">
    <property type="entry name" value="RT_RNaseH_2"/>
</dbReference>
<dbReference type="Pfam" id="PF17919">
    <property type="entry name" value="RT_RNaseH_2"/>
    <property type="match status" value="1"/>
</dbReference>
<dbReference type="EMBL" id="BKCJ010519696">
    <property type="protein sequence ID" value="GFA94663.1"/>
    <property type="molecule type" value="Genomic_DNA"/>
</dbReference>